<organism evidence="1 2">
    <name type="scientific">Castilleja foliolosa</name>
    <dbReference type="NCBI Taxonomy" id="1961234"/>
    <lineage>
        <taxon>Eukaryota</taxon>
        <taxon>Viridiplantae</taxon>
        <taxon>Streptophyta</taxon>
        <taxon>Embryophyta</taxon>
        <taxon>Tracheophyta</taxon>
        <taxon>Spermatophyta</taxon>
        <taxon>Magnoliopsida</taxon>
        <taxon>eudicotyledons</taxon>
        <taxon>Gunneridae</taxon>
        <taxon>Pentapetalae</taxon>
        <taxon>asterids</taxon>
        <taxon>lamiids</taxon>
        <taxon>Lamiales</taxon>
        <taxon>Orobanchaceae</taxon>
        <taxon>Pedicularideae</taxon>
        <taxon>Castillejinae</taxon>
        <taxon>Castilleja</taxon>
    </lineage>
</organism>
<dbReference type="EMBL" id="JAVIJP010000023">
    <property type="protein sequence ID" value="KAL3637779.1"/>
    <property type="molecule type" value="Genomic_DNA"/>
</dbReference>
<sequence length="127" mass="14426">MEMFRPCSLREVKRIVPFSSPIINLAVFVFRACAPLKVEFRGFLLRTVLALTAFTTRVWPFVHDFKASTLTNTGFRSHDFFAEASPFCCLVDVGGGGIWLPSPEIERSRVQERKLTLIGRNAMMNLQ</sequence>
<protein>
    <submittedName>
        <fullName evidence="1">Uncharacterized protein</fullName>
    </submittedName>
</protein>
<evidence type="ECO:0000313" key="1">
    <source>
        <dbReference type="EMBL" id="KAL3637779.1"/>
    </source>
</evidence>
<gene>
    <name evidence="1" type="ORF">CASFOL_018227</name>
</gene>
<dbReference type="Proteomes" id="UP001632038">
    <property type="component" value="Unassembled WGS sequence"/>
</dbReference>
<name>A0ABD3D9D7_9LAMI</name>
<proteinExistence type="predicted"/>
<reference evidence="2" key="1">
    <citation type="journal article" date="2024" name="IScience">
        <title>Strigolactones Initiate the Formation of Haustorium-like Structures in Castilleja.</title>
        <authorList>
            <person name="Buerger M."/>
            <person name="Peterson D."/>
            <person name="Chory J."/>
        </authorList>
    </citation>
    <scope>NUCLEOTIDE SEQUENCE [LARGE SCALE GENOMIC DNA]</scope>
</reference>
<accession>A0ABD3D9D7</accession>
<comment type="caution">
    <text evidence="1">The sequence shown here is derived from an EMBL/GenBank/DDBJ whole genome shotgun (WGS) entry which is preliminary data.</text>
</comment>
<evidence type="ECO:0000313" key="2">
    <source>
        <dbReference type="Proteomes" id="UP001632038"/>
    </source>
</evidence>
<keyword evidence="2" id="KW-1185">Reference proteome</keyword>
<dbReference type="AlphaFoldDB" id="A0ABD3D9D7"/>